<evidence type="ECO:0000313" key="6">
    <source>
        <dbReference type="EMBL" id="SFV16657.1"/>
    </source>
</evidence>
<dbReference type="STRING" id="1035707.SAMN05216552_105423"/>
<dbReference type="NCBIfam" id="TIGR00205">
    <property type="entry name" value="fliE"/>
    <property type="match status" value="1"/>
</dbReference>
<reference evidence="7" key="1">
    <citation type="submission" date="2016-10" db="EMBL/GenBank/DDBJ databases">
        <authorList>
            <person name="Varghese N."/>
            <person name="Submissions S."/>
        </authorList>
    </citation>
    <scope>NUCLEOTIDE SEQUENCE [LARGE SCALE GENOMIC DNA]</scope>
    <source>
        <strain evidence="7">CGMCC 1.11014</strain>
    </source>
</reference>
<evidence type="ECO:0000256" key="3">
    <source>
        <dbReference type="ARBA" id="ARBA00023143"/>
    </source>
</evidence>
<protein>
    <recommendedName>
        <fullName evidence="4 5">Flagellar hook-basal body complex protein FliE</fullName>
    </recommendedName>
</protein>
<dbReference type="GO" id="GO:0071973">
    <property type="term" value="P:bacterial-type flagellum-dependent cell motility"/>
    <property type="evidence" value="ECO:0007669"/>
    <property type="project" value="InterPro"/>
</dbReference>
<dbReference type="PANTHER" id="PTHR34653:SF1">
    <property type="entry name" value="FLAGELLAR HOOK-BASAL BODY COMPLEX PROTEIN FLIE"/>
    <property type="match status" value="1"/>
</dbReference>
<dbReference type="EMBL" id="FPBO01000054">
    <property type="protein sequence ID" value="SFV16657.1"/>
    <property type="molecule type" value="Genomic_DNA"/>
</dbReference>
<dbReference type="AlphaFoldDB" id="A0A1I7M464"/>
<dbReference type="OrthoDB" id="8909229at2"/>
<sequence length="99" mass="10435">MTVEAIGAVAAVAAPQAAPVAAVAPPDGSFGNWFAGELNAVNATLVRADEGVRQLAAGEATSLHEVMIQLEEAKMSFQLLAQVRNRLLEAYQDVMRTQV</sequence>
<accession>A0A1I7M464</accession>
<keyword evidence="6" id="KW-0966">Cell projection</keyword>
<evidence type="ECO:0000256" key="1">
    <source>
        <dbReference type="ARBA" id="ARBA00004117"/>
    </source>
</evidence>
<dbReference type="Proteomes" id="UP000199391">
    <property type="component" value="Unassembled WGS sequence"/>
</dbReference>
<dbReference type="RefSeq" id="WP_093560978.1">
    <property type="nucleotide sequence ID" value="NZ_FPBO01000054.1"/>
</dbReference>
<keyword evidence="3 4" id="KW-0975">Bacterial flagellum</keyword>
<comment type="subcellular location">
    <subcellularLocation>
        <location evidence="1 4">Bacterial flagellum basal body</location>
    </subcellularLocation>
</comment>
<evidence type="ECO:0000313" key="7">
    <source>
        <dbReference type="Proteomes" id="UP000199391"/>
    </source>
</evidence>
<name>A0A1I7M464_9BURK</name>
<dbReference type="GO" id="GO:0009425">
    <property type="term" value="C:bacterial-type flagellum basal body"/>
    <property type="evidence" value="ECO:0007669"/>
    <property type="project" value="UniProtKB-SubCell"/>
</dbReference>
<evidence type="ECO:0000256" key="5">
    <source>
        <dbReference type="NCBIfam" id="TIGR00205"/>
    </source>
</evidence>
<evidence type="ECO:0000256" key="4">
    <source>
        <dbReference type="HAMAP-Rule" id="MF_00724"/>
    </source>
</evidence>
<dbReference type="PRINTS" id="PR01006">
    <property type="entry name" value="FLGHOOKFLIE"/>
</dbReference>
<keyword evidence="7" id="KW-1185">Reference proteome</keyword>
<dbReference type="Pfam" id="PF02049">
    <property type="entry name" value="FliE"/>
    <property type="match status" value="1"/>
</dbReference>
<keyword evidence="6" id="KW-0969">Cilium</keyword>
<organism evidence="6 7">
    <name type="scientific">Pseudoduganella namucuonensis</name>
    <dbReference type="NCBI Taxonomy" id="1035707"/>
    <lineage>
        <taxon>Bacteria</taxon>
        <taxon>Pseudomonadati</taxon>
        <taxon>Pseudomonadota</taxon>
        <taxon>Betaproteobacteria</taxon>
        <taxon>Burkholderiales</taxon>
        <taxon>Oxalobacteraceae</taxon>
        <taxon>Telluria group</taxon>
        <taxon>Pseudoduganella</taxon>
    </lineage>
</organism>
<dbReference type="PANTHER" id="PTHR34653">
    <property type="match status" value="1"/>
</dbReference>
<dbReference type="InterPro" id="IPR001624">
    <property type="entry name" value="FliE"/>
</dbReference>
<dbReference type="HAMAP" id="MF_00724">
    <property type="entry name" value="FliE"/>
    <property type="match status" value="1"/>
</dbReference>
<evidence type="ECO:0000256" key="2">
    <source>
        <dbReference type="ARBA" id="ARBA00009272"/>
    </source>
</evidence>
<dbReference type="GO" id="GO:0005198">
    <property type="term" value="F:structural molecule activity"/>
    <property type="evidence" value="ECO:0007669"/>
    <property type="project" value="UniProtKB-UniRule"/>
</dbReference>
<keyword evidence="6" id="KW-0282">Flagellum</keyword>
<dbReference type="GO" id="GO:0003774">
    <property type="term" value="F:cytoskeletal motor activity"/>
    <property type="evidence" value="ECO:0007669"/>
    <property type="project" value="InterPro"/>
</dbReference>
<gene>
    <name evidence="4" type="primary">fliE</name>
    <name evidence="6" type="ORF">SAMN05216552_105423</name>
</gene>
<proteinExistence type="inferred from homology"/>
<comment type="similarity">
    <text evidence="2 4">Belongs to the FliE family.</text>
</comment>